<keyword evidence="4" id="KW-0808">Transferase</keyword>
<dbReference type="CDD" id="cd00082">
    <property type="entry name" value="HisKA"/>
    <property type="match status" value="1"/>
</dbReference>
<sequence>MKKRQIQLIIASMAIALLGVVAFQLFWINHAIAVKNEQFTQQVQDALQAVVVKLERQEAIQTVTRKLKDLESPHPAIQTSHHPQTPAEVAKPAVTKKPKPAPKTTQEATDKKTVIAFVPNNKLKVENQLGPGSFFFSWNEDGLMADTINFLEEGAFTFPSHMLQAWQPITMDKLSLYDSIYLPLDEWSQHNTHVSFPDINVLMDIHMQELLQDLPWEQMGLPPALKDENVPGRSKKNTPLPKKDGKKNSQVQPEDVPTQEQATNSYIYSFSDDPRDILSWPNRTDLPNLTLSFPAELMQSRLNRDSLLQAFTWERVPGTDLMIGKRRREKPNVKKATPKPVQAAVAPADSAVRIKDDLKKNFEKVQHKSEMVGEVFRELVQKELPITERVNKQTLDSLLSIEIRNRQIEIPYQYGVISGQKHKVVMASSHTVTMQMPDNVYKTTLFPTDVFSHNDMLFVYFPTQQEFIMGKMWTVFTSSGVLILVILCCFYFAIATILKQKKLSDVKNDFINNMTHEFKTPISTISLACEVLQDEAVNKNPIQMNRYLHIIRDENKRLGQQVEKVLQAAMLDRGEVKLKLTQVDMHEVIDHVLQNIGVQIEKREGTVDLHLEAEQSVIEADEVHITNIIHNLLDNANKYSPQAPQISIHTWSQPEGISIRIADKGIGMTKDAISRIFDRFYRVPTGNVHNVKGFGLGLSYVKTILQGHNGRIKVESQPNQGSAFEVFLPYKQG</sequence>
<reference evidence="10" key="1">
    <citation type="submission" date="2023-07" db="EMBL/GenBank/DDBJ databases">
        <title>The genome sequence of Rhodocytophaga aerolata KACC 12507.</title>
        <authorList>
            <person name="Zhang X."/>
        </authorList>
    </citation>
    <scope>NUCLEOTIDE SEQUENCE</scope>
    <source>
        <strain evidence="10">KACC 12507</strain>
    </source>
</reference>
<evidence type="ECO:0000256" key="3">
    <source>
        <dbReference type="ARBA" id="ARBA00022553"/>
    </source>
</evidence>
<organism evidence="10 11">
    <name type="scientific">Rhodocytophaga aerolata</name>
    <dbReference type="NCBI Taxonomy" id="455078"/>
    <lineage>
        <taxon>Bacteria</taxon>
        <taxon>Pseudomonadati</taxon>
        <taxon>Bacteroidota</taxon>
        <taxon>Cytophagia</taxon>
        <taxon>Cytophagales</taxon>
        <taxon>Rhodocytophagaceae</taxon>
        <taxon>Rhodocytophaga</taxon>
    </lineage>
</organism>
<evidence type="ECO:0000256" key="1">
    <source>
        <dbReference type="ARBA" id="ARBA00000085"/>
    </source>
</evidence>
<dbReference type="InterPro" id="IPR004358">
    <property type="entry name" value="Sig_transdc_His_kin-like_C"/>
</dbReference>
<evidence type="ECO:0000256" key="6">
    <source>
        <dbReference type="ARBA" id="ARBA00023012"/>
    </source>
</evidence>
<proteinExistence type="predicted"/>
<dbReference type="InterPro" id="IPR036890">
    <property type="entry name" value="HATPase_C_sf"/>
</dbReference>
<dbReference type="SMART" id="SM00388">
    <property type="entry name" value="HisKA"/>
    <property type="match status" value="1"/>
</dbReference>
<feature type="region of interest" description="Disordered" evidence="7">
    <location>
        <begin position="222"/>
        <end position="264"/>
    </location>
</feature>
<evidence type="ECO:0000259" key="9">
    <source>
        <dbReference type="PROSITE" id="PS50109"/>
    </source>
</evidence>
<dbReference type="GO" id="GO:0016301">
    <property type="term" value="F:kinase activity"/>
    <property type="evidence" value="ECO:0007669"/>
    <property type="project" value="UniProtKB-KW"/>
</dbReference>
<dbReference type="Gene3D" id="3.30.565.10">
    <property type="entry name" value="Histidine kinase-like ATPase, C-terminal domain"/>
    <property type="match status" value="1"/>
</dbReference>
<feature type="compositionally biased region" description="Polar residues" evidence="7">
    <location>
        <begin position="248"/>
        <end position="264"/>
    </location>
</feature>
<dbReference type="PROSITE" id="PS50109">
    <property type="entry name" value="HIS_KIN"/>
    <property type="match status" value="1"/>
</dbReference>
<dbReference type="PRINTS" id="PR00344">
    <property type="entry name" value="BCTRLSENSOR"/>
</dbReference>
<dbReference type="InterPro" id="IPR005467">
    <property type="entry name" value="His_kinase_dom"/>
</dbReference>
<evidence type="ECO:0000256" key="2">
    <source>
        <dbReference type="ARBA" id="ARBA00012438"/>
    </source>
</evidence>
<evidence type="ECO:0000313" key="11">
    <source>
        <dbReference type="Proteomes" id="UP001168528"/>
    </source>
</evidence>
<feature type="domain" description="Histidine kinase" evidence="9">
    <location>
        <begin position="513"/>
        <end position="732"/>
    </location>
</feature>
<dbReference type="InterPro" id="IPR003594">
    <property type="entry name" value="HATPase_dom"/>
</dbReference>
<evidence type="ECO:0000256" key="5">
    <source>
        <dbReference type="ARBA" id="ARBA00022777"/>
    </source>
</evidence>
<comment type="caution">
    <text evidence="10">The sequence shown here is derived from an EMBL/GenBank/DDBJ whole genome shotgun (WGS) entry which is preliminary data.</text>
</comment>
<dbReference type="Pfam" id="PF00512">
    <property type="entry name" value="HisKA"/>
    <property type="match status" value="1"/>
</dbReference>
<accession>A0ABT8R813</accession>
<gene>
    <name evidence="10" type="ORF">Q0590_11545</name>
</gene>
<evidence type="ECO:0000313" key="10">
    <source>
        <dbReference type="EMBL" id="MDO1446892.1"/>
    </source>
</evidence>
<dbReference type="PANTHER" id="PTHR45453:SF1">
    <property type="entry name" value="PHOSPHATE REGULON SENSOR PROTEIN PHOR"/>
    <property type="match status" value="1"/>
</dbReference>
<evidence type="ECO:0000256" key="8">
    <source>
        <dbReference type="SAM" id="Phobius"/>
    </source>
</evidence>
<dbReference type="SMART" id="SM00387">
    <property type="entry name" value="HATPase_c"/>
    <property type="match status" value="1"/>
</dbReference>
<keyword evidence="11" id="KW-1185">Reference proteome</keyword>
<keyword evidence="8" id="KW-0472">Membrane</keyword>
<dbReference type="InterPro" id="IPR036097">
    <property type="entry name" value="HisK_dim/P_sf"/>
</dbReference>
<keyword evidence="3" id="KW-0597">Phosphoprotein</keyword>
<comment type="catalytic activity">
    <reaction evidence="1">
        <text>ATP + protein L-histidine = ADP + protein N-phospho-L-histidine.</text>
        <dbReference type="EC" id="2.7.13.3"/>
    </reaction>
</comment>
<keyword evidence="8" id="KW-1133">Transmembrane helix</keyword>
<protein>
    <recommendedName>
        <fullName evidence="2">histidine kinase</fullName>
        <ecNumber evidence="2">2.7.13.3</ecNumber>
    </recommendedName>
</protein>
<evidence type="ECO:0000256" key="4">
    <source>
        <dbReference type="ARBA" id="ARBA00022679"/>
    </source>
</evidence>
<dbReference type="SUPFAM" id="SSF55874">
    <property type="entry name" value="ATPase domain of HSP90 chaperone/DNA topoisomerase II/histidine kinase"/>
    <property type="match status" value="1"/>
</dbReference>
<dbReference type="Gene3D" id="1.10.287.130">
    <property type="match status" value="1"/>
</dbReference>
<dbReference type="Proteomes" id="UP001168528">
    <property type="component" value="Unassembled WGS sequence"/>
</dbReference>
<dbReference type="InterPro" id="IPR050351">
    <property type="entry name" value="BphY/WalK/GraS-like"/>
</dbReference>
<dbReference type="Pfam" id="PF02518">
    <property type="entry name" value="HATPase_c"/>
    <property type="match status" value="1"/>
</dbReference>
<keyword evidence="5 10" id="KW-0418">Kinase</keyword>
<dbReference type="InterPro" id="IPR003661">
    <property type="entry name" value="HisK_dim/P_dom"/>
</dbReference>
<feature type="transmembrane region" description="Helical" evidence="8">
    <location>
        <begin position="472"/>
        <end position="498"/>
    </location>
</feature>
<dbReference type="EC" id="2.7.13.3" evidence="2"/>
<name>A0ABT8R813_9BACT</name>
<dbReference type="RefSeq" id="WP_302037696.1">
    <property type="nucleotide sequence ID" value="NZ_JAUKPO010000005.1"/>
</dbReference>
<keyword evidence="6" id="KW-0902">Two-component regulatory system</keyword>
<dbReference type="PANTHER" id="PTHR45453">
    <property type="entry name" value="PHOSPHATE REGULON SENSOR PROTEIN PHOR"/>
    <property type="match status" value="1"/>
</dbReference>
<keyword evidence="8" id="KW-0812">Transmembrane</keyword>
<dbReference type="SUPFAM" id="SSF47384">
    <property type="entry name" value="Homodimeric domain of signal transducing histidine kinase"/>
    <property type="match status" value="1"/>
</dbReference>
<evidence type="ECO:0000256" key="7">
    <source>
        <dbReference type="SAM" id="MobiDB-lite"/>
    </source>
</evidence>
<dbReference type="EMBL" id="JAUKPO010000005">
    <property type="protein sequence ID" value="MDO1446892.1"/>
    <property type="molecule type" value="Genomic_DNA"/>
</dbReference>
<feature type="region of interest" description="Disordered" evidence="7">
    <location>
        <begin position="71"/>
        <end position="108"/>
    </location>
</feature>